<feature type="region of interest" description="Disordered" evidence="2">
    <location>
        <begin position="29"/>
        <end position="59"/>
    </location>
</feature>
<dbReference type="AlphaFoldDB" id="A0A6G4XS97"/>
<keyword evidence="8" id="KW-1185">Reference proteome</keyword>
<dbReference type="InterPro" id="IPR005196">
    <property type="entry name" value="Glyco_hydro_65_N"/>
</dbReference>
<accession>A0A6G4XS97</accession>
<dbReference type="Gene3D" id="2.60.120.260">
    <property type="entry name" value="Galactose-binding domain-like"/>
    <property type="match status" value="1"/>
</dbReference>
<dbReference type="InterPro" id="IPR012341">
    <property type="entry name" value="6hp_glycosidase-like_sf"/>
</dbReference>
<sequence>MTISRLSRLCAATAAVVLTAMALPAAGATARPWPADPSDRTAPGGSCAPSAGWTPSSTDPLKTGPAHAYVGNGLLGVRVPPRGHGYAVSDSRTGWPLFTPRYDGAFAAGLYGIDQESGRQAVAALPNWTTLDFVAGSQAYGAQGRTSAYRQTLFLRCGFVRTSLTWTATDGRRTDLVYDVLTDRNNARGGAVRLRITPHWNGTATVVDRIDGQGARRLAHEGGGPSGRATVDVAFRADGTGTRGALASTLRAPGRIQPGGAAQKLSVAQAAKFPVRSGQTYEAVKFVGVGGARTTAASRRAAIQTSQHAALRGWPALFSAHTAAWRGLWSSRIEVPGREDLQLWTRSAQYGLYTALRRGGRDSLSPVGLSSDNYAGLVFWDAETWMFPPLLATRPELARPVLDYRFHTMDGARDNARRLGFKGLFFPWTSGSDGHLWSECHSWRPPHCLTQVHLQSDIALAAWQYWLATGDRRWLGERGEPLLRGIAEFWADKAVRNDDGSYSIRDVAGPDEYSNGVDDAVFTNAGAATTLRHAAEAVELLGGRPDPAWRRIADRLRIPYDARRKIFWQYEGFQRLKDPRIKQADTVLLMYPLEWPMPKGAAAATLDHYAAITDPDGPAMTDSVHAVDAAAIGEPGCSAYTYLQRSIRPFVRGPFALFSEARGEKAGAHDPLAGSPAQDFLTGKGGFLQVFTHGLTGLRMRPDAVHLDPTLPPQLASGVRLYGLSWRGRTYDVNVGPRETTVRLTSGKPFTVESPQGSFPVTADEPAVLKTRRPDLAPGGSLARCRPASASSEEPGLYAAAAVDGSAATAWKPERAGASLSVDLGRVRPVKSVSAGGSHRVETSVDGERWVPFARGTSVRWVRIVQTGAEPAAVAELKVD</sequence>
<dbReference type="Pfam" id="PF03632">
    <property type="entry name" value="Glyco_hydro_65m"/>
    <property type="match status" value="1"/>
</dbReference>
<dbReference type="Gene3D" id="2.60.420.10">
    <property type="entry name" value="Maltose phosphorylase, domain 3"/>
    <property type="match status" value="1"/>
</dbReference>
<gene>
    <name evidence="7" type="ORF">G6045_32380</name>
</gene>
<dbReference type="Gene3D" id="2.70.98.40">
    <property type="entry name" value="Glycoside hydrolase, family 65, N-terminal domain"/>
    <property type="match status" value="1"/>
</dbReference>
<dbReference type="SUPFAM" id="SSF74650">
    <property type="entry name" value="Galactose mutarotase-like"/>
    <property type="match status" value="1"/>
</dbReference>
<feature type="chain" id="PRO_5039706849" evidence="3">
    <location>
        <begin position="23"/>
        <end position="880"/>
    </location>
</feature>
<protein>
    <submittedName>
        <fullName evidence="7">Haloacid dehalogenase</fullName>
    </submittedName>
</protein>
<evidence type="ECO:0000256" key="1">
    <source>
        <dbReference type="ARBA" id="ARBA00023295"/>
    </source>
</evidence>
<comment type="caution">
    <text evidence="7">The sequence shown here is derived from an EMBL/GenBank/DDBJ whole genome shotgun (WGS) entry which is preliminary data.</text>
</comment>
<evidence type="ECO:0000259" key="4">
    <source>
        <dbReference type="Pfam" id="PF03632"/>
    </source>
</evidence>
<name>A0A6G4XS97_9ACTN</name>
<feature type="domain" description="Glycoside hydrolase family 65 N-terminal" evidence="6">
    <location>
        <begin position="69"/>
        <end position="290"/>
    </location>
</feature>
<dbReference type="GO" id="GO:0004555">
    <property type="term" value="F:alpha,alpha-trehalase activity"/>
    <property type="evidence" value="ECO:0007669"/>
    <property type="project" value="TreeGrafter"/>
</dbReference>
<dbReference type="Pfam" id="PF03633">
    <property type="entry name" value="Glyco_hydro_65C"/>
    <property type="match status" value="1"/>
</dbReference>
<evidence type="ECO:0000313" key="7">
    <source>
        <dbReference type="EMBL" id="NGO80318.1"/>
    </source>
</evidence>
<proteinExistence type="predicted"/>
<dbReference type="RefSeq" id="WP_165335743.1">
    <property type="nucleotide sequence ID" value="NZ_JAAKZW010000208.1"/>
</dbReference>
<evidence type="ECO:0000259" key="6">
    <source>
        <dbReference type="Pfam" id="PF03636"/>
    </source>
</evidence>
<feature type="signal peptide" evidence="3">
    <location>
        <begin position="1"/>
        <end position="22"/>
    </location>
</feature>
<dbReference type="PANTHER" id="PTHR11051:SF8">
    <property type="entry name" value="PROTEIN-GLUCOSYLGALACTOSYLHYDROXYLYSINE GLUCOSIDASE"/>
    <property type="match status" value="1"/>
</dbReference>
<dbReference type="InterPro" id="IPR005194">
    <property type="entry name" value="Glyco_hydro_65_C"/>
</dbReference>
<dbReference type="GO" id="GO:0030246">
    <property type="term" value="F:carbohydrate binding"/>
    <property type="evidence" value="ECO:0007669"/>
    <property type="project" value="InterPro"/>
</dbReference>
<evidence type="ECO:0000313" key="8">
    <source>
        <dbReference type="Proteomes" id="UP000481109"/>
    </source>
</evidence>
<feature type="domain" description="Glycoside hydrolase family 65 C-terminal" evidence="5">
    <location>
        <begin position="698"/>
        <end position="753"/>
    </location>
</feature>
<dbReference type="SUPFAM" id="SSF49785">
    <property type="entry name" value="Galactose-binding domain-like"/>
    <property type="match status" value="1"/>
</dbReference>
<evidence type="ECO:0000256" key="2">
    <source>
        <dbReference type="SAM" id="MobiDB-lite"/>
    </source>
</evidence>
<dbReference type="Pfam" id="PF03636">
    <property type="entry name" value="Glyco_hydro_65N"/>
    <property type="match status" value="1"/>
</dbReference>
<dbReference type="GO" id="GO:0016757">
    <property type="term" value="F:glycosyltransferase activity"/>
    <property type="evidence" value="ECO:0007669"/>
    <property type="project" value="UniProtKB-ARBA"/>
</dbReference>
<keyword evidence="1" id="KW-0326">Glycosidase</keyword>
<dbReference type="GO" id="GO:0005993">
    <property type="term" value="P:trehalose catabolic process"/>
    <property type="evidence" value="ECO:0007669"/>
    <property type="project" value="TreeGrafter"/>
</dbReference>
<keyword evidence="1" id="KW-0378">Hydrolase</keyword>
<evidence type="ECO:0000259" key="5">
    <source>
        <dbReference type="Pfam" id="PF03633"/>
    </source>
</evidence>
<keyword evidence="3" id="KW-0732">Signal</keyword>
<dbReference type="SUPFAM" id="SSF48208">
    <property type="entry name" value="Six-hairpin glycosidases"/>
    <property type="match status" value="1"/>
</dbReference>
<dbReference type="InterPro" id="IPR005195">
    <property type="entry name" value="Glyco_hydro_65_M"/>
</dbReference>
<dbReference type="EMBL" id="JAAKZW010000208">
    <property type="protein sequence ID" value="NGO80318.1"/>
    <property type="molecule type" value="Genomic_DNA"/>
</dbReference>
<dbReference type="PANTHER" id="PTHR11051">
    <property type="entry name" value="GLYCOSYL HYDROLASE-RELATED"/>
    <property type="match status" value="1"/>
</dbReference>
<dbReference type="InterPro" id="IPR008928">
    <property type="entry name" value="6-hairpin_glycosidase_sf"/>
</dbReference>
<reference evidence="7 8" key="1">
    <citation type="submission" date="2020-02" db="EMBL/GenBank/DDBJ databases">
        <title>Whole-genome analyses of novel actinobacteria.</title>
        <authorList>
            <person name="Sahin N."/>
            <person name="Tokatli A."/>
        </authorList>
    </citation>
    <scope>NUCLEOTIDE SEQUENCE [LARGE SCALE GENOMIC DNA]</scope>
    <source>
        <strain evidence="7 8">YC504</strain>
    </source>
</reference>
<dbReference type="Proteomes" id="UP000481109">
    <property type="component" value="Unassembled WGS sequence"/>
</dbReference>
<dbReference type="InterPro" id="IPR037018">
    <property type="entry name" value="GH65_N"/>
</dbReference>
<evidence type="ECO:0000256" key="3">
    <source>
        <dbReference type="SAM" id="SignalP"/>
    </source>
</evidence>
<dbReference type="Gene3D" id="1.50.10.10">
    <property type="match status" value="1"/>
</dbReference>
<dbReference type="InterPro" id="IPR008979">
    <property type="entry name" value="Galactose-bd-like_sf"/>
</dbReference>
<organism evidence="7 8">
    <name type="scientific">Streptomyces mesophilus</name>
    <dbReference type="NCBI Taxonomy" id="1775132"/>
    <lineage>
        <taxon>Bacteria</taxon>
        <taxon>Bacillati</taxon>
        <taxon>Actinomycetota</taxon>
        <taxon>Actinomycetes</taxon>
        <taxon>Kitasatosporales</taxon>
        <taxon>Streptomycetaceae</taxon>
        <taxon>Streptomyces</taxon>
    </lineage>
</organism>
<feature type="domain" description="Glycoside hydrolase family 65 central catalytic" evidence="4">
    <location>
        <begin position="361"/>
        <end position="577"/>
    </location>
</feature>
<dbReference type="InterPro" id="IPR011013">
    <property type="entry name" value="Gal_mutarotase_sf_dom"/>
</dbReference>